<dbReference type="PANTHER" id="PTHR11062:SF255">
    <property type="entry name" value="XYLOGLUCAN GALACTOSYLTRANSFERASE GT17-RELATED"/>
    <property type="match status" value="1"/>
</dbReference>
<gene>
    <name evidence="7" type="ORF">RJ640_009018</name>
</gene>
<keyword evidence="5" id="KW-0333">Golgi apparatus</keyword>
<evidence type="ECO:0000256" key="1">
    <source>
        <dbReference type="ARBA" id="ARBA00004323"/>
    </source>
</evidence>
<evidence type="ECO:0000313" key="7">
    <source>
        <dbReference type="EMBL" id="KAK2982321.1"/>
    </source>
</evidence>
<protein>
    <recommendedName>
        <fullName evidence="6">Exostosin GT47 domain-containing protein</fullName>
    </recommendedName>
</protein>
<keyword evidence="4" id="KW-0812">Transmembrane</keyword>
<accession>A0AA88UHJ8</accession>
<dbReference type="InterPro" id="IPR040911">
    <property type="entry name" value="Exostosin_GT47"/>
</dbReference>
<evidence type="ECO:0000256" key="2">
    <source>
        <dbReference type="ARBA" id="ARBA00010271"/>
    </source>
</evidence>
<dbReference type="InterPro" id="IPR004263">
    <property type="entry name" value="Exostosin"/>
</dbReference>
<evidence type="ECO:0000256" key="5">
    <source>
        <dbReference type="ARBA" id="ARBA00023034"/>
    </source>
</evidence>
<evidence type="ECO:0000313" key="8">
    <source>
        <dbReference type="Proteomes" id="UP001187471"/>
    </source>
</evidence>
<feature type="domain" description="Exostosin GT47" evidence="6">
    <location>
        <begin position="15"/>
        <end position="342"/>
    </location>
</feature>
<keyword evidence="8" id="KW-1185">Reference proteome</keyword>
<sequence length="416" mass="47761">MYKPAVRRGRRTCRENVRVFVYKLPAKFNLGILQDCRHLNLHTNMCPHIANCGLGRPLGEVLGAPSSSWFATHQLLAEMIFHARLENHPCRTLDPEGANLYYVPFYGGLDASNRSREVNFEARDALAIEFSDFIRRQKWWRRSNGKDHFIALGRTAWDFVRNDGGNDYGANRLLYMPSLRNMSVLLVERQPREGPNQYGVPYPSYFHPSTLEEVSTWQHQVRVIDRPHLFSFVGATRTGVKRAAIRDDIVRQCNESSLCKLLKCDNNRGGSKCHDPSEVLNVMIRSVFCIQVTGDSFTRRSTFDSFLTGCIPVFFSPHAAYTQYTWYLPTDPNSYSVYIEDKGGRNSSNTKSMDIEQELVRIPKDKVERMRKRVIDLIPTLTYMHPNSTEDFGFRDAVDVALASLSKHVKSRRLPL</sequence>
<keyword evidence="3" id="KW-0328">Glycosyltransferase</keyword>
<comment type="caution">
    <text evidence="7">The sequence shown here is derived from an EMBL/GenBank/DDBJ whole genome shotgun (WGS) entry which is preliminary data.</text>
</comment>
<organism evidence="7 8">
    <name type="scientific">Escallonia rubra</name>
    <dbReference type="NCBI Taxonomy" id="112253"/>
    <lineage>
        <taxon>Eukaryota</taxon>
        <taxon>Viridiplantae</taxon>
        <taxon>Streptophyta</taxon>
        <taxon>Embryophyta</taxon>
        <taxon>Tracheophyta</taxon>
        <taxon>Spermatophyta</taxon>
        <taxon>Magnoliopsida</taxon>
        <taxon>eudicotyledons</taxon>
        <taxon>Gunneridae</taxon>
        <taxon>Pentapetalae</taxon>
        <taxon>asterids</taxon>
        <taxon>campanulids</taxon>
        <taxon>Escalloniales</taxon>
        <taxon>Escalloniaceae</taxon>
        <taxon>Escallonia</taxon>
    </lineage>
</organism>
<keyword evidence="4" id="KW-0735">Signal-anchor</keyword>
<dbReference type="AlphaFoldDB" id="A0AA88UHJ8"/>
<proteinExistence type="inferred from homology"/>
<evidence type="ECO:0000259" key="6">
    <source>
        <dbReference type="Pfam" id="PF03016"/>
    </source>
</evidence>
<dbReference type="EMBL" id="JAVXUO010001438">
    <property type="protein sequence ID" value="KAK2982321.1"/>
    <property type="molecule type" value="Genomic_DNA"/>
</dbReference>
<evidence type="ECO:0000256" key="4">
    <source>
        <dbReference type="ARBA" id="ARBA00022968"/>
    </source>
</evidence>
<dbReference type="Proteomes" id="UP001187471">
    <property type="component" value="Unassembled WGS sequence"/>
</dbReference>
<evidence type="ECO:0000256" key="3">
    <source>
        <dbReference type="ARBA" id="ARBA00022676"/>
    </source>
</evidence>
<comment type="subcellular location">
    <subcellularLocation>
        <location evidence="1">Golgi apparatus membrane</location>
        <topology evidence="1">Single-pass type II membrane protein</topology>
    </subcellularLocation>
</comment>
<name>A0AA88UHJ8_9ASTE</name>
<keyword evidence="3" id="KW-0808">Transferase</keyword>
<dbReference type="PANTHER" id="PTHR11062">
    <property type="entry name" value="EXOSTOSIN HEPARAN SULFATE GLYCOSYLTRANSFERASE -RELATED"/>
    <property type="match status" value="1"/>
</dbReference>
<dbReference type="Pfam" id="PF03016">
    <property type="entry name" value="Exostosin_GT47"/>
    <property type="match status" value="1"/>
</dbReference>
<reference evidence="7" key="1">
    <citation type="submission" date="2022-12" db="EMBL/GenBank/DDBJ databases">
        <title>Draft genome assemblies for two species of Escallonia (Escalloniales).</title>
        <authorList>
            <person name="Chanderbali A."/>
            <person name="Dervinis C."/>
            <person name="Anghel I."/>
            <person name="Soltis D."/>
            <person name="Soltis P."/>
            <person name="Zapata F."/>
        </authorList>
    </citation>
    <scope>NUCLEOTIDE SEQUENCE</scope>
    <source>
        <strain evidence="7">UCBG92.1500</strain>
        <tissue evidence="7">Leaf</tissue>
    </source>
</reference>
<dbReference type="GO" id="GO:0000139">
    <property type="term" value="C:Golgi membrane"/>
    <property type="evidence" value="ECO:0007669"/>
    <property type="project" value="UniProtKB-SubCell"/>
</dbReference>
<comment type="similarity">
    <text evidence="2">Belongs to the glycosyltransferase 47 family.</text>
</comment>
<dbReference type="GO" id="GO:0016757">
    <property type="term" value="F:glycosyltransferase activity"/>
    <property type="evidence" value="ECO:0007669"/>
    <property type="project" value="UniProtKB-KW"/>
</dbReference>